<dbReference type="PROSITE" id="PS51698">
    <property type="entry name" value="U_BOX"/>
    <property type="match status" value="1"/>
</dbReference>
<protein>
    <recommendedName>
        <fullName evidence="13">U-box domain-containing protein</fullName>
    </recommendedName>
</protein>
<evidence type="ECO:0000256" key="7">
    <source>
        <dbReference type="ARBA" id="ARBA00022679"/>
    </source>
</evidence>
<dbReference type="AlphaFoldDB" id="A0A2A9P5G6"/>
<dbReference type="InterPro" id="IPR045132">
    <property type="entry name" value="UBE4"/>
</dbReference>
<proteinExistence type="inferred from homology"/>
<keyword evidence="6" id="KW-0963">Cytoplasm</keyword>
<keyword evidence="9" id="KW-0413">Isomerase</keyword>
<dbReference type="GO" id="GO:0036503">
    <property type="term" value="P:ERAD pathway"/>
    <property type="evidence" value="ECO:0007669"/>
    <property type="project" value="InterPro"/>
</dbReference>
<evidence type="ECO:0000259" key="13">
    <source>
        <dbReference type="PROSITE" id="PS51698"/>
    </source>
</evidence>
<dbReference type="OrthoDB" id="20295at2759"/>
<dbReference type="Pfam" id="PF04564">
    <property type="entry name" value="U-box"/>
    <property type="match status" value="1"/>
</dbReference>
<gene>
    <name evidence="14" type="ORF">XA68_16048</name>
</gene>
<dbReference type="STRING" id="268505.A0A2A9P5G6"/>
<comment type="caution">
    <text evidence="14">The sequence shown here is derived from an EMBL/GenBank/DDBJ whole genome shotgun (WGS) entry which is preliminary data.</text>
</comment>
<organism evidence="14 15">
    <name type="scientific">Ophiocordyceps unilateralis</name>
    <name type="common">Zombie-ant fungus</name>
    <name type="synonym">Torrubia unilateralis</name>
    <dbReference type="NCBI Taxonomy" id="268505"/>
    <lineage>
        <taxon>Eukaryota</taxon>
        <taxon>Fungi</taxon>
        <taxon>Dikarya</taxon>
        <taxon>Ascomycota</taxon>
        <taxon>Pezizomycotina</taxon>
        <taxon>Sordariomycetes</taxon>
        <taxon>Hypocreomycetidae</taxon>
        <taxon>Hypocreales</taxon>
        <taxon>Ophiocordycipitaceae</taxon>
        <taxon>Ophiocordyceps</taxon>
    </lineage>
</organism>
<dbReference type="EMBL" id="LAZP02000517">
    <property type="protein sequence ID" value="PFH56745.1"/>
    <property type="molecule type" value="Genomic_DNA"/>
</dbReference>
<keyword evidence="10" id="KW-0539">Nucleus</keyword>
<reference evidence="14 15" key="2">
    <citation type="journal article" date="2017" name="Sci. Rep.">
        <title>Ant-infecting Ophiocordyceps genomes reveal a high diversity of potential behavioral manipulation genes and a possible major role for enterotoxins.</title>
        <authorList>
            <person name="de Bekker C."/>
            <person name="Ohm R.A."/>
            <person name="Evans H.C."/>
            <person name="Brachmann A."/>
            <person name="Hughes D.P."/>
        </authorList>
    </citation>
    <scope>NUCLEOTIDE SEQUENCE [LARGE SCALE GENOMIC DNA]</scope>
    <source>
        <strain evidence="14 15">SC16a</strain>
    </source>
</reference>
<dbReference type="PANTHER" id="PTHR13931:SF2">
    <property type="entry name" value="UBIQUITIN CONJUGATION FACTOR E4 B"/>
    <property type="match status" value="1"/>
</dbReference>
<dbReference type="Gene3D" id="3.30.40.10">
    <property type="entry name" value="Zinc/RING finger domain, C3HC4 (zinc finger)"/>
    <property type="match status" value="1"/>
</dbReference>
<sequence length="1027" mass="116077">MNPDEQPSRPGDDAPDKDKMDQIRARRLAKLSSSSSSSTPKQPESKEANTASVPDDNPFNQLAVQTVDNPKPAASSGSSSPRKRSAAEADGVVQPPRKPNPQQPESDSDYAHRILTQIFRFTVDPHHMSNPQGQRLVFLSGLNQELNDAGEPLKLSTATLDQAIIEACSSWPLDKPILDYLLPCWKRALKVPSTVKHPSAARTQVHEEAKRLCMSNCLFSLTIPVIYGRDGNPNHDTLVPYLLRGTSADHGLDYDFIREAVKRFDDDEAFPALFSNAMVDISGRLSKMSLGDDYKPHVQALLTYTRFPVLISNLALHPCFNMAQSAPGIEKHTLLGPFFRISPLQPEAIKSYFPGPRSLDKTRIANAQESLRIVLRAHQDDLFAIANAFVRAGPDTRSRTLNWFAHIMNTNHKRRAMQVDPREVASDGFMLNQGGQDRCQAAADAFYAKTEPGESNFISEAFFLALAAHHYGSEALNSQLKNLDREIKYLEKSIRTMEAERPKVANTPHHLRMLEETLKRHTNVLEKTIALKYAIEGALLDVRMQSTSLRFMRYVAVWLLRLATNSDYRPGKESQMIKLPLSTETGGSFACLPEYTLQNIVDNFKFVFRWLPTILPSAVGEEMIALCITFLRSSELIKNPYLKSSLVSLLFSGTWQFMHLKKGVLGDQLIGLSFANDHLLHALIKFYIECESTGANTAFYDKFNIRYEIFQVIKCVWVNDVYKQQLTRESKVNRSFFVQFVNMLLNDATYVLDEAFTKFPKMRILERELEGPSLSAEDRQKKEEELQTLGNQATSYMQLANETLEMMKLFTQALSDSFTMPEIVSRLASMLNYNVETLAGKKAAAELSVSNRDKYHFRPIQLISDFVDIYLHLGYSPIFVEAVAADGRSYKPEVLDRVSNILTSRKHREATEMAKWEELKGKFAEAKQRQDQAEIDLGDIPAEFEDPIMGELMRDPVLLPSKHVVDRSTIVQHLLSDPKDPFTRQPMTMDDAVPQTELRDRIEKWRLDKVAVAQAKLTRDSMDTTEG</sequence>
<evidence type="ECO:0000256" key="6">
    <source>
        <dbReference type="ARBA" id="ARBA00022490"/>
    </source>
</evidence>
<evidence type="ECO:0000256" key="1">
    <source>
        <dbReference type="ARBA" id="ARBA00000900"/>
    </source>
</evidence>
<dbReference type="GO" id="GO:0034450">
    <property type="term" value="F:ubiquitin-ubiquitin ligase activity"/>
    <property type="evidence" value="ECO:0007669"/>
    <property type="project" value="InterPro"/>
</dbReference>
<accession>A0A2A9P5G6</accession>
<comment type="pathway">
    <text evidence="4">Protein modification; protein ubiquitination.</text>
</comment>
<reference evidence="14 15" key="1">
    <citation type="journal article" date="2015" name="BMC Genomics">
        <title>Gene expression during zombie ant biting behavior reflects the complexity underlying fungal parasitic behavioral manipulation.</title>
        <authorList>
            <person name="de Bekker C."/>
            <person name="Ohm R.A."/>
            <person name="Loreto R.G."/>
            <person name="Sebastian A."/>
            <person name="Albert I."/>
            <person name="Merrow M."/>
            <person name="Brachmann A."/>
            <person name="Hughes D.P."/>
        </authorList>
    </citation>
    <scope>NUCLEOTIDE SEQUENCE [LARGE SCALE GENOMIC DNA]</scope>
    <source>
        <strain evidence="14 15">SC16a</strain>
    </source>
</reference>
<feature type="compositionally biased region" description="Polar residues" evidence="12">
    <location>
        <begin position="48"/>
        <end position="68"/>
    </location>
</feature>
<keyword evidence="11" id="KW-0175">Coiled coil</keyword>
<feature type="region of interest" description="Disordered" evidence="12">
    <location>
        <begin position="1"/>
        <end position="108"/>
    </location>
</feature>
<dbReference type="GO" id="GO:0005634">
    <property type="term" value="C:nucleus"/>
    <property type="evidence" value="ECO:0007669"/>
    <property type="project" value="UniProtKB-SubCell"/>
</dbReference>
<keyword evidence="8" id="KW-0833">Ubl conjugation pathway</keyword>
<evidence type="ECO:0000256" key="9">
    <source>
        <dbReference type="ARBA" id="ARBA00023110"/>
    </source>
</evidence>
<dbReference type="FunFam" id="3.30.40.10:FF:000055">
    <property type="entry name" value="Ubiquitin conjugation factor e4 a"/>
    <property type="match status" value="1"/>
</dbReference>
<dbReference type="GO" id="GO:0003755">
    <property type="term" value="F:peptidyl-prolyl cis-trans isomerase activity"/>
    <property type="evidence" value="ECO:0007669"/>
    <property type="project" value="UniProtKB-KW"/>
</dbReference>
<evidence type="ECO:0000256" key="2">
    <source>
        <dbReference type="ARBA" id="ARBA00004123"/>
    </source>
</evidence>
<comment type="subcellular location">
    <subcellularLocation>
        <location evidence="3">Cytoplasm</location>
    </subcellularLocation>
    <subcellularLocation>
        <location evidence="2">Nucleus</location>
    </subcellularLocation>
</comment>
<evidence type="ECO:0000313" key="14">
    <source>
        <dbReference type="EMBL" id="PFH56745.1"/>
    </source>
</evidence>
<feature type="compositionally biased region" description="Basic and acidic residues" evidence="12">
    <location>
        <begin position="1"/>
        <end position="24"/>
    </location>
</feature>
<evidence type="ECO:0000256" key="4">
    <source>
        <dbReference type="ARBA" id="ARBA00004906"/>
    </source>
</evidence>
<dbReference type="GO" id="GO:0005737">
    <property type="term" value="C:cytoplasm"/>
    <property type="evidence" value="ECO:0007669"/>
    <property type="project" value="UniProtKB-SubCell"/>
</dbReference>
<feature type="domain" description="U-box" evidence="13">
    <location>
        <begin position="939"/>
        <end position="1012"/>
    </location>
</feature>
<evidence type="ECO:0000256" key="5">
    <source>
        <dbReference type="ARBA" id="ARBA00007434"/>
    </source>
</evidence>
<feature type="coiled-coil region" evidence="11">
    <location>
        <begin position="473"/>
        <end position="500"/>
    </location>
</feature>
<keyword evidence="9" id="KW-0697">Rotamase</keyword>
<evidence type="ECO:0000256" key="3">
    <source>
        <dbReference type="ARBA" id="ARBA00004496"/>
    </source>
</evidence>
<evidence type="ECO:0000256" key="8">
    <source>
        <dbReference type="ARBA" id="ARBA00022786"/>
    </source>
</evidence>
<dbReference type="InterPro" id="IPR019474">
    <property type="entry name" value="Ub_conjug_fac_E4_core"/>
</dbReference>
<dbReference type="InterPro" id="IPR003613">
    <property type="entry name" value="Ubox_domain"/>
</dbReference>
<dbReference type="Proteomes" id="UP000037136">
    <property type="component" value="Unassembled WGS sequence"/>
</dbReference>
<comment type="catalytic activity">
    <reaction evidence="1">
        <text>S-ubiquitinyl-[E2 ubiquitin-conjugating enzyme]-L-cysteine + [acceptor protein]-L-lysine = [E2 ubiquitin-conjugating enzyme]-L-cysteine + N(6)-ubiquitinyl-[acceptor protein]-L-lysine.</text>
        <dbReference type="EC" id="2.3.2.27"/>
    </reaction>
</comment>
<keyword evidence="7" id="KW-0808">Transferase</keyword>
<dbReference type="PANTHER" id="PTHR13931">
    <property type="entry name" value="UBIQUITINATION FACTOR E4"/>
    <property type="match status" value="1"/>
</dbReference>
<dbReference type="SMART" id="SM00504">
    <property type="entry name" value="Ubox"/>
    <property type="match status" value="1"/>
</dbReference>
<keyword evidence="15" id="KW-1185">Reference proteome</keyword>
<name>A0A2A9P5G6_OPHUN</name>
<feature type="compositionally biased region" description="Low complexity" evidence="12">
    <location>
        <begin position="70"/>
        <end position="80"/>
    </location>
</feature>
<comment type="similarity">
    <text evidence="5">Belongs to the ubiquitin conjugation factor E4 family.</text>
</comment>
<dbReference type="GO" id="GO:0006511">
    <property type="term" value="P:ubiquitin-dependent protein catabolic process"/>
    <property type="evidence" value="ECO:0007669"/>
    <property type="project" value="InterPro"/>
</dbReference>
<dbReference type="Pfam" id="PF10408">
    <property type="entry name" value="Ufd2P_core"/>
    <property type="match status" value="2"/>
</dbReference>
<dbReference type="GO" id="GO:0000151">
    <property type="term" value="C:ubiquitin ligase complex"/>
    <property type="evidence" value="ECO:0007669"/>
    <property type="project" value="InterPro"/>
</dbReference>
<dbReference type="SUPFAM" id="SSF57850">
    <property type="entry name" value="RING/U-box"/>
    <property type="match status" value="1"/>
</dbReference>
<dbReference type="UniPathway" id="UPA00143"/>
<evidence type="ECO:0000256" key="11">
    <source>
        <dbReference type="SAM" id="Coils"/>
    </source>
</evidence>
<dbReference type="InterPro" id="IPR013083">
    <property type="entry name" value="Znf_RING/FYVE/PHD"/>
</dbReference>
<evidence type="ECO:0000313" key="15">
    <source>
        <dbReference type="Proteomes" id="UP000037136"/>
    </source>
</evidence>
<evidence type="ECO:0000256" key="10">
    <source>
        <dbReference type="ARBA" id="ARBA00023242"/>
    </source>
</evidence>
<dbReference type="GO" id="GO:0000209">
    <property type="term" value="P:protein polyubiquitination"/>
    <property type="evidence" value="ECO:0007669"/>
    <property type="project" value="TreeGrafter"/>
</dbReference>
<evidence type="ECO:0000256" key="12">
    <source>
        <dbReference type="SAM" id="MobiDB-lite"/>
    </source>
</evidence>